<dbReference type="OrthoDB" id="4214267at2"/>
<dbReference type="SUPFAM" id="SSF48498">
    <property type="entry name" value="Tetracyclin repressor-like, C-terminal domain"/>
    <property type="match status" value="1"/>
</dbReference>
<dbReference type="Gene3D" id="1.10.357.10">
    <property type="entry name" value="Tetracycline Repressor, domain 2"/>
    <property type="match status" value="1"/>
</dbReference>
<dbReference type="AlphaFoldDB" id="A0A1G8SB44"/>
<evidence type="ECO:0000256" key="4">
    <source>
        <dbReference type="PROSITE-ProRule" id="PRU00335"/>
    </source>
</evidence>
<keyword evidence="3" id="KW-0804">Transcription</keyword>
<keyword evidence="1" id="KW-0805">Transcription regulation</keyword>
<evidence type="ECO:0000313" key="6">
    <source>
        <dbReference type="EMBL" id="SDJ26413.1"/>
    </source>
</evidence>
<dbReference type="PROSITE" id="PS50977">
    <property type="entry name" value="HTH_TETR_2"/>
    <property type="match status" value="1"/>
</dbReference>
<dbReference type="Pfam" id="PF00440">
    <property type="entry name" value="TetR_N"/>
    <property type="match status" value="1"/>
</dbReference>
<dbReference type="InterPro" id="IPR001647">
    <property type="entry name" value="HTH_TetR"/>
</dbReference>
<evidence type="ECO:0000256" key="1">
    <source>
        <dbReference type="ARBA" id="ARBA00023015"/>
    </source>
</evidence>
<dbReference type="PRINTS" id="PR00455">
    <property type="entry name" value="HTHTETR"/>
</dbReference>
<protein>
    <submittedName>
        <fullName evidence="6">DNA-binding transcriptional regulator, AcrR family</fullName>
    </submittedName>
</protein>
<dbReference type="RefSeq" id="WP_090758639.1">
    <property type="nucleotide sequence ID" value="NZ_FNFB01000001.1"/>
</dbReference>
<evidence type="ECO:0000259" key="5">
    <source>
        <dbReference type="PROSITE" id="PS50977"/>
    </source>
</evidence>
<proteinExistence type="predicted"/>
<accession>A0A1G8SB44</accession>
<keyword evidence="2 4" id="KW-0238">DNA-binding</keyword>
<feature type="DNA-binding region" description="H-T-H motif" evidence="4">
    <location>
        <begin position="30"/>
        <end position="49"/>
    </location>
</feature>
<sequence length="188" mass="20672">MATAQRPAPRDHLLATASRLFYTEGINGVGVDRIVREAGVTRATLYRHFPGKEALVVAYLEREDELFRALWKDELSRAVSPDHALELAIGGIAEDAYSEHTRGCPFTKAAGESPDPGSAIRQVVSRHRVWFQAEMRALLTAAGREDVAAKAETIAMLRDALLIGCFLDDPDVARRTFVRTARSVAGLR</sequence>
<dbReference type="PANTHER" id="PTHR47506">
    <property type="entry name" value="TRANSCRIPTIONAL REGULATORY PROTEIN"/>
    <property type="match status" value="1"/>
</dbReference>
<dbReference type="SUPFAM" id="SSF46689">
    <property type="entry name" value="Homeodomain-like"/>
    <property type="match status" value="1"/>
</dbReference>
<gene>
    <name evidence="6" type="ORF">SAMN05421874_101243</name>
</gene>
<feature type="domain" description="HTH tetR-type" evidence="5">
    <location>
        <begin position="7"/>
        <end position="67"/>
    </location>
</feature>
<organism evidence="6 7">
    <name type="scientific">Nonomuraea maritima</name>
    <dbReference type="NCBI Taxonomy" id="683260"/>
    <lineage>
        <taxon>Bacteria</taxon>
        <taxon>Bacillati</taxon>
        <taxon>Actinomycetota</taxon>
        <taxon>Actinomycetes</taxon>
        <taxon>Streptosporangiales</taxon>
        <taxon>Streptosporangiaceae</taxon>
        <taxon>Nonomuraea</taxon>
    </lineage>
</organism>
<dbReference type="GO" id="GO:0003677">
    <property type="term" value="F:DNA binding"/>
    <property type="evidence" value="ECO:0007669"/>
    <property type="project" value="UniProtKB-UniRule"/>
</dbReference>
<keyword evidence="7" id="KW-1185">Reference proteome</keyword>
<name>A0A1G8SB44_9ACTN</name>
<reference evidence="6 7" key="1">
    <citation type="submission" date="2016-10" db="EMBL/GenBank/DDBJ databases">
        <authorList>
            <person name="de Groot N.N."/>
        </authorList>
    </citation>
    <scope>NUCLEOTIDE SEQUENCE [LARGE SCALE GENOMIC DNA]</scope>
    <source>
        <strain evidence="6 7">CGMCC 4.5681</strain>
    </source>
</reference>
<evidence type="ECO:0000256" key="3">
    <source>
        <dbReference type="ARBA" id="ARBA00023163"/>
    </source>
</evidence>
<dbReference type="PANTHER" id="PTHR47506:SF1">
    <property type="entry name" value="HTH-TYPE TRANSCRIPTIONAL REGULATOR YJDC"/>
    <property type="match status" value="1"/>
</dbReference>
<dbReference type="EMBL" id="FNFB01000001">
    <property type="protein sequence ID" value="SDJ26413.1"/>
    <property type="molecule type" value="Genomic_DNA"/>
</dbReference>
<dbReference type="InterPro" id="IPR009057">
    <property type="entry name" value="Homeodomain-like_sf"/>
</dbReference>
<dbReference type="Proteomes" id="UP000198683">
    <property type="component" value="Unassembled WGS sequence"/>
</dbReference>
<evidence type="ECO:0000313" key="7">
    <source>
        <dbReference type="Proteomes" id="UP000198683"/>
    </source>
</evidence>
<evidence type="ECO:0000256" key="2">
    <source>
        <dbReference type="ARBA" id="ARBA00023125"/>
    </source>
</evidence>
<dbReference type="InterPro" id="IPR036271">
    <property type="entry name" value="Tet_transcr_reg_TetR-rel_C_sf"/>
</dbReference>